<organism evidence="1 2">
    <name type="scientific">Rhodoferax saidenbachensis</name>
    <dbReference type="NCBI Taxonomy" id="1484693"/>
    <lineage>
        <taxon>Bacteria</taxon>
        <taxon>Pseudomonadati</taxon>
        <taxon>Pseudomonadota</taxon>
        <taxon>Betaproteobacteria</taxon>
        <taxon>Burkholderiales</taxon>
        <taxon>Comamonadaceae</taxon>
        <taxon>Rhodoferax</taxon>
    </lineage>
</organism>
<dbReference type="InterPro" id="IPR012337">
    <property type="entry name" value="RNaseH-like_sf"/>
</dbReference>
<dbReference type="SUPFAM" id="SSF53098">
    <property type="entry name" value="Ribonuclease H-like"/>
    <property type="match status" value="1"/>
</dbReference>
<gene>
    <name evidence="1" type="ORF">J2X15_004013</name>
</gene>
<protein>
    <recommendedName>
        <fullName evidence="3">Exonuclease domain-containing protein</fullName>
    </recommendedName>
</protein>
<evidence type="ECO:0000313" key="2">
    <source>
        <dbReference type="Proteomes" id="UP001268089"/>
    </source>
</evidence>
<dbReference type="InterPro" id="IPR036397">
    <property type="entry name" value="RNaseH_sf"/>
</dbReference>
<name>A0ABU1ZT08_9BURK</name>
<dbReference type="Gene3D" id="3.30.420.10">
    <property type="entry name" value="Ribonuclease H-like superfamily/Ribonuclease H"/>
    <property type="match status" value="1"/>
</dbReference>
<accession>A0ABU1ZT08</accession>
<dbReference type="EMBL" id="JAVDXO010000013">
    <property type="protein sequence ID" value="MDR7308692.1"/>
    <property type="molecule type" value="Genomic_DNA"/>
</dbReference>
<sequence>MTQTPPVPHDPLMPSPTVLDIEASGLGRSSYPIEVGYVLPDGHAYCTLVQPEPDWTHWDEGAAALHRITRDLLQARGLPAREVAQRLNAQLAGQTVYSDGWANDYTWLSALFEAAEMSPHFKLENLRSLLTDQEADQWHQVKAQIASERGTQRHRASSDARLLQLTLQRLRGPH</sequence>
<dbReference type="RefSeq" id="WP_310346372.1">
    <property type="nucleotide sequence ID" value="NZ_JAVDXO010000013.1"/>
</dbReference>
<keyword evidence="2" id="KW-1185">Reference proteome</keyword>
<comment type="caution">
    <text evidence="1">The sequence shown here is derived from an EMBL/GenBank/DDBJ whole genome shotgun (WGS) entry which is preliminary data.</text>
</comment>
<dbReference type="Proteomes" id="UP001268089">
    <property type="component" value="Unassembled WGS sequence"/>
</dbReference>
<evidence type="ECO:0000313" key="1">
    <source>
        <dbReference type="EMBL" id="MDR7308692.1"/>
    </source>
</evidence>
<evidence type="ECO:0008006" key="3">
    <source>
        <dbReference type="Google" id="ProtNLM"/>
    </source>
</evidence>
<reference evidence="1 2" key="1">
    <citation type="submission" date="2023-07" db="EMBL/GenBank/DDBJ databases">
        <title>Sorghum-associated microbial communities from plants grown in Nebraska, USA.</title>
        <authorList>
            <person name="Schachtman D."/>
        </authorList>
    </citation>
    <scope>NUCLEOTIDE SEQUENCE [LARGE SCALE GENOMIC DNA]</scope>
    <source>
        <strain evidence="1 2">BE308</strain>
    </source>
</reference>
<proteinExistence type="predicted"/>